<organism evidence="2 3">
    <name type="scientific">Lentithecium fluviatile CBS 122367</name>
    <dbReference type="NCBI Taxonomy" id="1168545"/>
    <lineage>
        <taxon>Eukaryota</taxon>
        <taxon>Fungi</taxon>
        <taxon>Dikarya</taxon>
        <taxon>Ascomycota</taxon>
        <taxon>Pezizomycotina</taxon>
        <taxon>Dothideomycetes</taxon>
        <taxon>Pleosporomycetidae</taxon>
        <taxon>Pleosporales</taxon>
        <taxon>Massarineae</taxon>
        <taxon>Lentitheciaceae</taxon>
        <taxon>Lentithecium</taxon>
    </lineage>
</organism>
<dbReference type="GO" id="GO:0008168">
    <property type="term" value="F:methyltransferase activity"/>
    <property type="evidence" value="ECO:0007669"/>
    <property type="project" value="UniProtKB-KW"/>
</dbReference>
<accession>A0A6G1ITG3</accession>
<name>A0A6G1ITG3_9PLEO</name>
<dbReference type="Gene3D" id="3.40.50.150">
    <property type="entry name" value="Vaccinia Virus protein VP39"/>
    <property type="match status" value="1"/>
</dbReference>
<evidence type="ECO:0000313" key="2">
    <source>
        <dbReference type="EMBL" id="KAF2681270.1"/>
    </source>
</evidence>
<dbReference type="Pfam" id="PF13649">
    <property type="entry name" value="Methyltransf_25"/>
    <property type="match status" value="1"/>
</dbReference>
<protein>
    <submittedName>
        <fullName evidence="2">S-adenosyl-L-methionine-dependent methyltransferase</fullName>
    </submittedName>
</protein>
<feature type="domain" description="Methyltransferase" evidence="1">
    <location>
        <begin position="42"/>
        <end position="145"/>
    </location>
</feature>
<dbReference type="SUPFAM" id="SSF53335">
    <property type="entry name" value="S-adenosyl-L-methionine-dependent methyltransferases"/>
    <property type="match status" value="1"/>
</dbReference>
<dbReference type="EMBL" id="MU005592">
    <property type="protein sequence ID" value="KAF2681270.1"/>
    <property type="molecule type" value="Genomic_DNA"/>
</dbReference>
<keyword evidence="2" id="KW-0489">Methyltransferase</keyword>
<reference evidence="2" key="1">
    <citation type="journal article" date="2020" name="Stud. Mycol.">
        <title>101 Dothideomycetes genomes: a test case for predicting lifestyles and emergence of pathogens.</title>
        <authorList>
            <person name="Haridas S."/>
            <person name="Albert R."/>
            <person name="Binder M."/>
            <person name="Bloem J."/>
            <person name="Labutti K."/>
            <person name="Salamov A."/>
            <person name="Andreopoulos B."/>
            <person name="Baker S."/>
            <person name="Barry K."/>
            <person name="Bills G."/>
            <person name="Bluhm B."/>
            <person name="Cannon C."/>
            <person name="Castanera R."/>
            <person name="Culley D."/>
            <person name="Daum C."/>
            <person name="Ezra D."/>
            <person name="Gonzalez J."/>
            <person name="Henrissat B."/>
            <person name="Kuo A."/>
            <person name="Liang C."/>
            <person name="Lipzen A."/>
            <person name="Lutzoni F."/>
            <person name="Magnuson J."/>
            <person name="Mondo S."/>
            <person name="Nolan M."/>
            <person name="Ohm R."/>
            <person name="Pangilinan J."/>
            <person name="Park H.-J."/>
            <person name="Ramirez L."/>
            <person name="Alfaro M."/>
            <person name="Sun H."/>
            <person name="Tritt A."/>
            <person name="Yoshinaga Y."/>
            <person name="Zwiers L.-H."/>
            <person name="Turgeon B."/>
            <person name="Goodwin S."/>
            <person name="Spatafora J."/>
            <person name="Crous P."/>
            <person name="Grigoriev I."/>
        </authorList>
    </citation>
    <scope>NUCLEOTIDE SEQUENCE</scope>
    <source>
        <strain evidence="2">CBS 122367</strain>
    </source>
</reference>
<proteinExistence type="predicted"/>
<keyword evidence="3" id="KW-1185">Reference proteome</keyword>
<evidence type="ECO:0000259" key="1">
    <source>
        <dbReference type="Pfam" id="PF13649"/>
    </source>
</evidence>
<gene>
    <name evidence="2" type="ORF">K458DRAFT_444786</name>
</gene>
<keyword evidence="2" id="KW-0808">Transferase</keyword>
<dbReference type="GO" id="GO:0032259">
    <property type="term" value="P:methylation"/>
    <property type="evidence" value="ECO:0007669"/>
    <property type="project" value="UniProtKB-KW"/>
</dbReference>
<dbReference type="Proteomes" id="UP000799291">
    <property type="component" value="Unassembled WGS sequence"/>
</dbReference>
<dbReference type="OrthoDB" id="2013972at2759"/>
<dbReference type="AlphaFoldDB" id="A0A6G1ITG3"/>
<evidence type="ECO:0000313" key="3">
    <source>
        <dbReference type="Proteomes" id="UP000799291"/>
    </source>
</evidence>
<sequence>MPKQCVPRTSRLLAFMIGDSTITFARKYLCDYFSPIAPGAVIYDNGCGTGAVTRAVLDIYPELISSSPATPIHATDINAVFIEDFKELVASRGWKSTVHPAVMAAENLALPDSTVTHSFTNFLIFGVGDAPKAAAEVLGTLVPGGVAVMTSWATLPHAKALDRTRERLYGEHVMSHIKPEWFESSYLENLLRDAVFVRVTAFQVDSEMSWMGMPPGGWTEKDEAEWDRNREIYGAKCVREGFKVDEDGRVRASMVANVVMAWKG</sequence>
<dbReference type="InterPro" id="IPR029063">
    <property type="entry name" value="SAM-dependent_MTases_sf"/>
</dbReference>
<dbReference type="InterPro" id="IPR041698">
    <property type="entry name" value="Methyltransf_25"/>
</dbReference>
<dbReference type="CDD" id="cd02440">
    <property type="entry name" value="AdoMet_MTases"/>
    <property type="match status" value="1"/>
</dbReference>